<dbReference type="Gene3D" id="2.10.25.10">
    <property type="entry name" value="Laminin"/>
    <property type="match status" value="1"/>
</dbReference>
<keyword evidence="2" id="KW-1015">Disulfide bond</keyword>
<organism evidence="5 6">
    <name type="scientific">Hermetia illucens</name>
    <name type="common">Black soldier fly</name>
    <dbReference type="NCBI Taxonomy" id="343691"/>
    <lineage>
        <taxon>Eukaryota</taxon>
        <taxon>Metazoa</taxon>
        <taxon>Ecdysozoa</taxon>
        <taxon>Arthropoda</taxon>
        <taxon>Hexapoda</taxon>
        <taxon>Insecta</taxon>
        <taxon>Pterygota</taxon>
        <taxon>Neoptera</taxon>
        <taxon>Endopterygota</taxon>
        <taxon>Diptera</taxon>
        <taxon>Brachycera</taxon>
        <taxon>Stratiomyomorpha</taxon>
        <taxon>Stratiomyidae</taxon>
        <taxon>Hermetiinae</taxon>
        <taxon>Hermetia</taxon>
    </lineage>
</organism>
<sequence length="85" mass="9312">MKVFYLLLLVVPTILAQNNEPSTTPACPVNEVYKTCGPIGCQLSCAMYLARRSCPFLSLRCGHGCYCKDNYVRSNNGACVPQDSC</sequence>
<evidence type="ECO:0000313" key="6">
    <source>
        <dbReference type="Proteomes" id="UP000594454"/>
    </source>
</evidence>
<dbReference type="PANTHER" id="PTHR23259:SF82">
    <property type="entry name" value="SERINE PROTEASE INHIBITOR 1 PROTEIN"/>
    <property type="match status" value="1"/>
</dbReference>
<dbReference type="PANTHER" id="PTHR23259">
    <property type="entry name" value="RIDDLE"/>
    <property type="match status" value="1"/>
</dbReference>
<reference evidence="5 6" key="1">
    <citation type="submission" date="2020-11" db="EMBL/GenBank/DDBJ databases">
        <authorList>
            <person name="Wallbank WR R."/>
            <person name="Pardo Diaz C."/>
            <person name="Kozak K."/>
            <person name="Martin S."/>
            <person name="Jiggins C."/>
            <person name="Moest M."/>
            <person name="Warren A I."/>
            <person name="Generalovic N T."/>
            <person name="Byers J.R.P. K."/>
            <person name="Montejo-Kovacevich G."/>
            <person name="Yen C E."/>
        </authorList>
    </citation>
    <scope>NUCLEOTIDE SEQUENCE [LARGE SCALE GENOMIC DNA]</scope>
</reference>
<dbReference type="SUPFAM" id="SSF57567">
    <property type="entry name" value="Serine protease inhibitors"/>
    <property type="match status" value="1"/>
</dbReference>
<evidence type="ECO:0000256" key="1">
    <source>
        <dbReference type="ARBA" id="ARBA00022690"/>
    </source>
</evidence>
<dbReference type="OrthoDB" id="6236007at2759"/>
<dbReference type="EMBL" id="LR899012">
    <property type="protein sequence ID" value="CAD7087239.1"/>
    <property type="molecule type" value="Genomic_DNA"/>
</dbReference>
<feature type="chain" id="PRO_5030822928" description="TIL domain-containing protein" evidence="3">
    <location>
        <begin position="17"/>
        <end position="85"/>
    </location>
</feature>
<dbReference type="InterPro" id="IPR036084">
    <property type="entry name" value="Ser_inhib-like_sf"/>
</dbReference>
<keyword evidence="3" id="KW-0732">Signal</keyword>
<dbReference type="CDD" id="cd19941">
    <property type="entry name" value="TIL"/>
    <property type="match status" value="1"/>
</dbReference>
<dbReference type="InterPro" id="IPR002919">
    <property type="entry name" value="TIL_dom"/>
</dbReference>
<accession>A0A7R8UUC9</accession>
<evidence type="ECO:0000259" key="4">
    <source>
        <dbReference type="Pfam" id="PF01826"/>
    </source>
</evidence>
<evidence type="ECO:0000256" key="2">
    <source>
        <dbReference type="ARBA" id="ARBA00023157"/>
    </source>
</evidence>
<feature type="domain" description="TIL" evidence="4">
    <location>
        <begin position="27"/>
        <end position="85"/>
    </location>
</feature>
<name>A0A7R8UUC9_HERIL</name>
<dbReference type="InParanoid" id="A0A7R8UUC9"/>
<dbReference type="Pfam" id="PF01826">
    <property type="entry name" value="TIL"/>
    <property type="match status" value="1"/>
</dbReference>
<feature type="signal peptide" evidence="3">
    <location>
        <begin position="1"/>
        <end position="16"/>
    </location>
</feature>
<gene>
    <name evidence="5" type="ORF">HERILL_LOCUS9958</name>
</gene>
<protein>
    <recommendedName>
        <fullName evidence="4">TIL domain-containing protein</fullName>
    </recommendedName>
</protein>
<evidence type="ECO:0000313" key="5">
    <source>
        <dbReference type="EMBL" id="CAD7087239.1"/>
    </source>
</evidence>
<dbReference type="Proteomes" id="UP000594454">
    <property type="component" value="Chromosome 4"/>
</dbReference>
<keyword evidence="1" id="KW-0646">Protease inhibitor</keyword>
<proteinExistence type="predicted"/>
<dbReference type="GO" id="GO:0030414">
    <property type="term" value="F:peptidase inhibitor activity"/>
    <property type="evidence" value="ECO:0007669"/>
    <property type="project" value="UniProtKB-KW"/>
</dbReference>
<keyword evidence="6" id="KW-1185">Reference proteome</keyword>
<dbReference type="InterPro" id="IPR051368">
    <property type="entry name" value="SerProtInhib-TIL_Domain"/>
</dbReference>
<dbReference type="AlphaFoldDB" id="A0A7R8UUC9"/>
<evidence type="ECO:0000256" key="3">
    <source>
        <dbReference type="SAM" id="SignalP"/>
    </source>
</evidence>